<dbReference type="Proteomes" id="UP001189624">
    <property type="component" value="Chromosome 5"/>
</dbReference>
<reference evidence="3" key="1">
    <citation type="submission" date="2023-10" db="EMBL/GenBank/DDBJ databases">
        <authorList>
            <person name="Domelevo Entfellner J.-B."/>
        </authorList>
    </citation>
    <scope>NUCLEOTIDE SEQUENCE</scope>
</reference>
<feature type="signal peptide" evidence="2">
    <location>
        <begin position="1"/>
        <end position="24"/>
    </location>
</feature>
<keyword evidence="4" id="KW-1185">Reference proteome</keyword>
<name>A0AA86SID2_9FABA</name>
<accession>A0AA86SID2</accession>
<dbReference type="PANTHER" id="PTHR36040:SF5">
    <property type="entry name" value="TRANSMEMBRANE PROTEIN"/>
    <property type="match status" value="1"/>
</dbReference>
<feature type="region of interest" description="Disordered" evidence="1">
    <location>
        <begin position="38"/>
        <end position="105"/>
    </location>
</feature>
<protein>
    <submittedName>
        <fullName evidence="3">Uncharacterized protein</fullName>
    </submittedName>
</protein>
<dbReference type="PANTHER" id="PTHR36040">
    <property type="entry name" value="OS04G0188500 PROTEIN"/>
    <property type="match status" value="1"/>
</dbReference>
<dbReference type="EMBL" id="OY731402">
    <property type="protein sequence ID" value="CAJ1955915.1"/>
    <property type="molecule type" value="Genomic_DNA"/>
</dbReference>
<evidence type="ECO:0000256" key="2">
    <source>
        <dbReference type="SAM" id="SignalP"/>
    </source>
</evidence>
<dbReference type="Gramene" id="rna-AYBTSS11_LOCUS16384">
    <property type="protein sequence ID" value="CAJ1955915.1"/>
    <property type="gene ID" value="gene-AYBTSS11_LOCUS16384"/>
</dbReference>
<feature type="chain" id="PRO_5041732905" evidence="2">
    <location>
        <begin position="25"/>
        <end position="105"/>
    </location>
</feature>
<dbReference type="AlphaFoldDB" id="A0AA86SID2"/>
<keyword evidence="2" id="KW-0732">Signal</keyword>
<evidence type="ECO:0000313" key="4">
    <source>
        <dbReference type="Proteomes" id="UP001189624"/>
    </source>
</evidence>
<sequence length="105" mass="11699">MSSVRMRVLAVALILMVVCCCCMASDRWSLEAQMHGKTKQLSNQKIPGTTHFDVTDDNHHHYIPPKDFGKPSSDQDDATDDNDHHYASNMDNNYGKPGGLIKTHG</sequence>
<proteinExistence type="predicted"/>
<evidence type="ECO:0000313" key="3">
    <source>
        <dbReference type="EMBL" id="CAJ1955915.1"/>
    </source>
</evidence>
<gene>
    <name evidence="3" type="ORF">AYBTSS11_LOCUS16384</name>
</gene>
<organism evidence="3 4">
    <name type="scientific">Sphenostylis stenocarpa</name>
    <dbReference type="NCBI Taxonomy" id="92480"/>
    <lineage>
        <taxon>Eukaryota</taxon>
        <taxon>Viridiplantae</taxon>
        <taxon>Streptophyta</taxon>
        <taxon>Embryophyta</taxon>
        <taxon>Tracheophyta</taxon>
        <taxon>Spermatophyta</taxon>
        <taxon>Magnoliopsida</taxon>
        <taxon>eudicotyledons</taxon>
        <taxon>Gunneridae</taxon>
        <taxon>Pentapetalae</taxon>
        <taxon>rosids</taxon>
        <taxon>fabids</taxon>
        <taxon>Fabales</taxon>
        <taxon>Fabaceae</taxon>
        <taxon>Papilionoideae</taxon>
        <taxon>50 kb inversion clade</taxon>
        <taxon>NPAAA clade</taxon>
        <taxon>indigoferoid/millettioid clade</taxon>
        <taxon>Phaseoleae</taxon>
        <taxon>Sphenostylis</taxon>
    </lineage>
</organism>
<evidence type="ECO:0000256" key="1">
    <source>
        <dbReference type="SAM" id="MobiDB-lite"/>
    </source>
</evidence>